<name>A0AB34IZH5_PRYPA</name>
<dbReference type="PANTHER" id="PTHR36492">
    <property type="match status" value="1"/>
</dbReference>
<protein>
    <recommendedName>
        <fullName evidence="1">Calcineurin-like phosphoesterase domain-containing protein</fullName>
    </recommendedName>
</protein>
<organism evidence="2 3">
    <name type="scientific">Prymnesium parvum</name>
    <name type="common">Toxic golden alga</name>
    <dbReference type="NCBI Taxonomy" id="97485"/>
    <lineage>
        <taxon>Eukaryota</taxon>
        <taxon>Haptista</taxon>
        <taxon>Haptophyta</taxon>
        <taxon>Prymnesiophyceae</taxon>
        <taxon>Prymnesiales</taxon>
        <taxon>Prymnesiaceae</taxon>
        <taxon>Prymnesium</taxon>
    </lineage>
</organism>
<feature type="domain" description="Calcineurin-like phosphoesterase" evidence="1">
    <location>
        <begin position="95"/>
        <end position="323"/>
    </location>
</feature>
<proteinExistence type="predicted"/>
<evidence type="ECO:0000259" key="1">
    <source>
        <dbReference type="Pfam" id="PF00149"/>
    </source>
</evidence>
<dbReference type="Proteomes" id="UP001515480">
    <property type="component" value="Unassembled WGS sequence"/>
</dbReference>
<dbReference type="SUPFAM" id="SSF56300">
    <property type="entry name" value="Metallo-dependent phosphatases"/>
    <property type="match status" value="1"/>
</dbReference>
<dbReference type="EMBL" id="JBGBPQ010000016">
    <property type="protein sequence ID" value="KAL1508753.1"/>
    <property type="molecule type" value="Genomic_DNA"/>
</dbReference>
<dbReference type="AlphaFoldDB" id="A0AB34IZH5"/>
<dbReference type="InterPro" id="IPR004843">
    <property type="entry name" value="Calcineurin-like_PHP"/>
</dbReference>
<reference evidence="2 3" key="1">
    <citation type="journal article" date="2024" name="Science">
        <title>Giant polyketide synthase enzymes in the biosynthesis of giant marine polyether toxins.</title>
        <authorList>
            <person name="Fallon T.R."/>
            <person name="Shende V.V."/>
            <person name="Wierzbicki I.H."/>
            <person name="Pendleton A.L."/>
            <person name="Watervoot N.F."/>
            <person name="Auber R.P."/>
            <person name="Gonzalez D.J."/>
            <person name="Wisecaver J.H."/>
            <person name="Moore B.S."/>
        </authorList>
    </citation>
    <scope>NUCLEOTIDE SEQUENCE [LARGE SCALE GENOMIC DNA]</scope>
    <source>
        <strain evidence="2 3">12B1</strain>
    </source>
</reference>
<dbReference type="InterPro" id="IPR029052">
    <property type="entry name" value="Metallo-depent_PP-like"/>
</dbReference>
<dbReference type="PANTHER" id="PTHR36492:SF2">
    <property type="entry name" value="[ACYL-CARRIER-PROTEIN] PHOSPHODIESTERASE PPTH"/>
    <property type="match status" value="1"/>
</dbReference>
<dbReference type="Pfam" id="PF00149">
    <property type="entry name" value="Metallophos"/>
    <property type="match status" value="1"/>
</dbReference>
<dbReference type="InterPro" id="IPR052963">
    <property type="entry name" value="Pantetheine_PDE"/>
</dbReference>
<evidence type="ECO:0000313" key="3">
    <source>
        <dbReference type="Proteomes" id="UP001515480"/>
    </source>
</evidence>
<comment type="caution">
    <text evidence="2">The sequence shown here is derived from an EMBL/GenBank/DDBJ whole genome shotgun (WGS) entry which is preliminary data.</text>
</comment>
<dbReference type="CDD" id="cd00838">
    <property type="entry name" value="MPP_superfamily"/>
    <property type="match status" value="1"/>
</dbReference>
<dbReference type="Gene3D" id="3.60.21.10">
    <property type="match status" value="1"/>
</dbReference>
<dbReference type="GO" id="GO:0016787">
    <property type="term" value="F:hydrolase activity"/>
    <property type="evidence" value="ECO:0007669"/>
    <property type="project" value="InterPro"/>
</dbReference>
<accession>A0AB34IZH5</accession>
<gene>
    <name evidence="2" type="ORF">AB1Y20_004848</name>
</gene>
<keyword evidence="3" id="KW-1185">Reference proteome</keyword>
<evidence type="ECO:0000313" key="2">
    <source>
        <dbReference type="EMBL" id="KAL1508753.1"/>
    </source>
</evidence>
<sequence>MHTHELLGELQLSHLSETMNGQALFELVNILERSRLELLQHLRDLGIEKLAERQRLANGLGKAHREGRVGFQAPLQPIEAPRPAPLAPAKKRERKLYAVSDLHWDHEANQSWLHRIPDGSHMDDAIIVAGDITHKMDMFRDCLTCFKLKFGEVFWVAGNHDLWVCRQDVGMEFKTSVDKLEWCLQVCSELNVRTEPTRIQGSGGSVWVVPLYGWYNSDFDGQSTEESRKQCQENMSDTYLCAWPEDVRTVDEMLASRNTPVLARSFDAPVISYSHFLPRPDLMPPRARWGYRSFICDAVGSRLLEKQIRQLNSKLHIFGHTHINWDAYHDGIHYVQNAVRYPNERVYWRSRVDEIQENDISTLLVWSSDKADKFCPLPERCGKCNWPSKPRT</sequence>